<gene>
    <name evidence="1" type="ORF">K3G42_005958</name>
</gene>
<accession>A0ACB8E611</accession>
<evidence type="ECO:0000313" key="1">
    <source>
        <dbReference type="EMBL" id="KAH7987489.1"/>
    </source>
</evidence>
<organism evidence="1 2">
    <name type="scientific">Sphaerodactylus townsendi</name>
    <dbReference type="NCBI Taxonomy" id="933632"/>
    <lineage>
        <taxon>Eukaryota</taxon>
        <taxon>Metazoa</taxon>
        <taxon>Chordata</taxon>
        <taxon>Craniata</taxon>
        <taxon>Vertebrata</taxon>
        <taxon>Euteleostomi</taxon>
        <taxon>Lepidosauria</taxon>
        <taxon>Squamata</taxon>
        <taxon>Bifurcata</taxon>
        <taxon>Gekkota</taxon>
        <taxon>Sphaerodactylidae</taxon>
        <taxon>Sphaerodactylus</taxon>
    </lineage>
</organism>
<name>A0ACB8E611_9SAUR</name>
<keyword evidence="2" id="KW-1185">Reference proteome</keyword>
<proteinExistence type="predicted"/>
<reference evidence="1" key="1">
    <citation type="submission" date="2021-08" db="EMBL/GenBank/DDBJ databases">
        <title>The first chromosome-level gecko genome reveals the dynamic sex chromosomes of Neotropical dwarf geckos (Sphaerodactylidae: Sphaerodactylus).</title>
        <authorList>
            <person name="Pinto B.J."/>
            <person name="Keating S.E."/>
            <person name="Gamble T."/>
        </authorList>
    </citation>
    <scope>NUCLEOTIDE SEQUENCE</scope>
    <source>
        <strain evidence="1">TG3544</strain>
    </source>
</reference>
<sequence length="306" mass="33698">MALLNILVASQDVSLIVADKDTKEILARYNIPVKYLRPFHHYHCALTLPRKKDPAGAKLYATLVRKASIIPRYAGIDYTGLEVFLGGLNEKLTEPEGPVIAIARIVNNIAAYEQEMMSRPPDAPPVPLTVANFPDPVIEEFDVPRVTNQGYPQVSISSGPDEKVTWNTSYLFQGRDGATAFSDDTALVIEYFRSKSEIEGQPKPLGFSVLPLTSRVYRRLLSDSCKNGVQVKNLPIQNTDLKTLSGEAPTVHLGLQLFNSEHSSRSGQLVRKNSAGKQRAAGRLTVLETGNNSSRFMNIDDGLYSP</sequence>
<protein>
    <submittedName>
        <fullName evidence="1">Uncharacterized protein</fullName>
    </submittedName>
</protein>
<dbReference type="Proteomes" id="UP000827872">
    <property type="component" value="Linkage Group LG17"/>
</dbReference>
<dbReference type="EMBL" id="CM037630">
    <property type="protein sequence ID" value="KAH7987489.1"/>
    <property type="molecule type" value="Genomic_DNA"/>
</dbReference>
<evidence type="ECO:0000313" key="2">
    <source>
        <dbReference type="Proteomes" id="UP000827872"/>
    </source>
</evidence>
<comment type="caution">
    <text evidence="1">The sequence shown here is derived from an EMBL/GenBank/DDBJ whole genome shotgun (WGS) entry which is preliminary data.</text>
</comment>